<dbReference type="PANTHER" id="PTHR43544:SF32">
    <property type="entry name" value="CHAIN DEHYDROGENASE, PUTATIVE (AFU_ORTHOLOGUE AFUA_5G01530)-RELATED"/>
    <property type="match status" value="1"/>
</dbReference>
<reference evidence="2 3" key="1">
    <citation type="submission" date="2024-02" db="EMBL/GenBank/DDBJ databases">
        <title>First draft genome assembly of two strains of Seiridium cardinale.</title>
        <authorList>
            <person name="Emiliani G."/>
            <person name="Scali E."/>
        </authorList>
    </citation>
    <scope>NUCLEOTIDE SEQUENCE [LARGE SCALE GENOMIC DNA]</scope>
    <source>
        <strain evidence="2 3">BM-138-000479</strain>
    </source>
</reference>
<accession>A0ABR2XL50</accession>
<organism evidence="2 3">
    <name type="scientific">Seiridium cardinale</name>
    <dbReference type="NCBI Taxonomy" id="138064"/>
    <lineage>
        <taxon>Eukaryota</taxon>
        <taxon>Fungi</taxon>
        <taxon>Dikarya</taxon>
        <taxon>Ascomycota</taxon>
        <taxon>Pezizomycotina</taxon>
        <taxon>Sordariomycetes</taxon>
        <taxon>Xylariomycetidae</taxon>
        <taxon>Amphisphaeriales</taxon>
        <taxon>Sporocadaceae</taxon>
        <taxon>Seiridium</taxon>
    </lineage>
</organism>
<evidence type="ECO:0000256" key="1">
    <source>
        <dbReference type="ARBA" id="ARBA00006484"/>
    </source>
</evidence>
<dbReference type="Proteomes" id="UP001465668">
    <property type="component" value="Unassembled WGS sequence"/>
</dbReference>
<dbReference type="Pfam" id="PF00106">
    <property type="entry name" value="adh_short"/>
    <property type="match status" value="1"/>
</dbReference>
<comment type="caution">
    <text evidence="2">The sequence shown here is derived from an EMBL/GenBank/DDBJ whole genome shotgun (WGS) entry which is preliminary data.</text>
</comment>
<keyword evidence="3" id="KW-1185">Reference proteome</keyword>
<evidence type="ECO:0000313" key="3">
    <source>
        <dbReference type="Proteomes" id="UP001465668"/>
    </source>
</evidence>
<sequence>MTSQSYLLAEPTIDREPIMQARIGTRATTVVFITGADRGIGLEVARELSTPSLYEGYHVIIGSLRAEDGVNAAAKLTEEERSRSLSSVQIDVTSDESISDAVSAIQREFGRLDVLINNAGILLDGLDTIGLPRQLMEKTFAVNVFGAAAVTEAAIPLLQESTLPSPRIVFMSSRMGSLSVKTDATDRAAMRHFPMYRSSKCALNMVMLHYAALFRDKGWKVNSCDPGLTATALAGDQKNMGTIEDGAKNCLRLATLDAGGETGTFTNKEGPIPW</sequence>
<dbReference type="InterPro" id="IPR036291">
    <property type="entry name" value="NAD(P)-bd_dom_sf"/>
</dbReference>
<protein>
    <recommendedName>
        <fullName evidence="4">Short chain dehydrogenase</fullName>
    </recommendedName>
</protein>
<dbReference type="SUPFAM" id="SSF51735">
    <property type="entry name" value="NAD(P)-binding Rossmann-fold domains"/>
    <property type="match status" value="1"/>
</dbReference>
<name>A0ABR2XL50_9PEZI</name>
<dbReference type="EMBL" id="JARVKM010000041">
    <property type="protein sequence ID" value="KAK9774541.1"/>
    <property type="molecule type" value="Genomic_DNA"/>
</dbReference>
<gene>
    <name evidence="2" type="ORF">SCAR479_08889</name>
</gene>
<dbReference type="Gene3D" id="3.40.50.720">
    <property type="entry name" value="NAD(P)-binding Rossmann-like Domain"/>
    <property type="match status" value="1"/>
</dbReference>
<dbReference type="InterPro" id="IPR051468">
    <property type="entry name" value="Fungal_SecMetab_SDRs"/>
</dbReference>
<dbReference type="PRINTS" id="PR00081">
    <property type="entry name" value="GDHRDH"/>
</dbReference>
<evidence type="ECO:0008006" key="4">
    <source>
        <dbReference type="Google" id="ProtNLM"/>
    </source>
</evidence>
<dbReference type="InterPro" id="IPR002347">
    <property type="entry name" value="SDR_fam"/>
</dbReference>
<evidence type="ECO:0000313" key="2">
    <source>
        <dbReference type="EMBL" id="KAK9774541.1"/>
    </source>
</evidence>
<dbReference type="PANTHER" id="PTHR43544">
    <property type="entry name" value="SHORT-CHAIN DEHYDROGENASE/REDUCTASE"/>
    <property type="match status" value="1"/>
</dbReference>
<comment type="similarity">
    <text evidence="1">Belongs to the short-chain dehydrogenases/reductases (SDR) family.</text>
</comment>
<proteinExistence type="inferred from homology"/>